<evidence type="ECO:0000256" key="2">
    <source>
        <dbReference type="ARBA" id="ARBA00022448"/>
    </source>
</evidence>
<feature type="region of interest" description="Disordered" evidence="5">
    <location>
        <begin position="28"/>
        <end position="76"/>
    </location>
</feature>
<dbReference type="Pfam" id="PF00780">
    <property type="entry name" value="CNH"/>
    <property type="match status" value="1"/>
</dbReference>
<keyword evidence="4" id="KW-0653">Protein transport</keyword>
<keyword evidence="2" id="KW-0813">Transport</keyword>
<dbReference type="GO" id="GO:0034058">
    <property type="term" value="P:endosomal vesicle fusion"/>
    <property type="evidence" value="ECO:0007669"/>
    <property type="project" value="TreeGrafter"/>
</dbReference>
<organism evidence="7 8">
    <name type="scientific">Coemansia asiatica</name>
    <dbReference type="NCBI Taxonomy" id="1052880"/>
    <lineage>
        <taxon>Eukaryota</taxon>
        <taxon>Fungi</taxon>
        <taxon>Fungi incertae sedis</taxon>
        <taxon>Zoopagomycota</taxon>
        <taxon>Kickxellomycotina</taxon>
        <taxon>Kickxellomycetes</taxon>
        <taxon>Kickxellales</taxon>
        <taxon>Kickxellaceae</taxon>
        <taxon>Coemansia</taxon>
    </lineage>
</organism>
<dbReference type="GO" id="GO:0016020">
    <property type="term" value="C:membrane"/>
    <property type="evidence" value="ECO:0007669"/>
    <property type="project" value="TreeGrafter"/>
</dbReference>
<dbReference type="Proteomes" id="UP001145021">
    <property type="component" value="Unassembled WGS sequence"/>
</dbReference>
<dbReference type="PANTHER" id="PTHR12894:SF27">
    <property type="entry name" value="TRANSFORMING GROWTH FACTOR-BETA RECEPTOR-ASSOCIATED PROTEIN 1"/>
    <property type="match status" value="1"/>
</dbReference>
<evidence type="ECO:0000256" key="1">
    <source>
        <dbReference type="ARBA" id="ARBA00004496"/>
    </source>
</evidence>
<comment type="caution">
    <text evidence="7">The sequence shown here is derived from an EMBL/GenBank/DDBJ whole genome shotgun (WGS) entry which is preliminary data.</text>
</comment>
<proteinExistence type="predicted"/>
<feature type="compositionally biased region" description="Polar residues" evidence="5">
    <location>
        <begin position="64"/>
        <end position="73"/>
    </location>
</feature>
<comment type="subcellular location">
    <subcellularLocation>
        <location evidence="1">Cytoplasm</location>
    </subcellularLocation>
</comment>
<dbReference type="GO" id="GO:0006914">
    <property type="term" value="P:autophagy"/>
    <property type="evidence" value="ECO:0007669"/>
    <property type="project" value="TreeGrafter"/>
</dbReference>
<keyword evidence="3" id="KW-0963">Cytoplasm</keyword>
<gene>
    <name evidence="7" type="ORF">LPJ64_004942</name>
</gene>
<dbReference type="EMBL" id="JANBOH010000274">
    <property type="protein sequence ID" value="KAJ1643259.1"/>
    <property type="molecule type" value="Genomic_DNA"/>
</dbReference>
<dbReference type="GO" id="GO:0015031">
    <property type="term" value="P:protein transport"/>
    <property type="evidence" value="ECO:0007669"/>
    <property type="project" value="UniProtKB-KW"/>
</dbReference>
<keyword evidence="8" id="KW-1185">Reference proteome</keyword>
<evidence type="ECO:0000313" key="8">
    <source>
        <dbReference type="Proteomes" id="UP001145021"/>
    </source>
</evidence>
<reference evidence="7" key="1">
    <citation type="submission" date="2022-07" db="EMBL/GenBank/DDBJ databases">
        <title>Phylogenomic reconstructions and comparative analyses of Kickxellomycotina fungi.</title>
        <authorList>
            <person name="Reynolds N.K."/>
            <person name="Stajich J.E."/>
            <person name="Barry K."/>
            <person name="Grigoriev I.V."/>
            <person name="Crous P."/>
            <person name="Smith M.E."/>
        </authorList>
    </citation>
    <scope>NUCLEOTIDE SEQUENCE</scope>
    <source>
        <strain evidence="7">NBRC 105413</strain>
    </source>
</reference>
<evidence type="ECO:0000259" key="6">
    <source>
        <dbReference type="PROSITE" id="PS50219"/>
    </source>
</evidence>
<feature type="domain" description="CNH" evidence="6">
    <location>
        <begin position="78"/>
        <end position="381"/>
    </location>
</feature>
<evidence type="ECO:0000256" key="5">
    <source>
        <dbReference type="SAM" id="MobiDB-lite"/>
    </source>
</evidence>
<dbReference type="PANTHER" id="PTHR12894">
    <property type="entry name" value="CNH DOMAIN CONTAINING"/>
    <property type="match status" value="1"/>
</dbReference>
<dbReference type="InterPro" id="IPR032914">
    <property type="entry name" value="Vam6/VPS39/TRAP1"/>
</dbReference>
<feature type="region of interest" description="Disordered" evidence="5">
    <location>
        <begin position="259"/>
        <end position="284"/>
    </location>
</feature>
<dbReference type="PROSITE" id="PS50219">
    <property type="entry name" value="CNH"/>
    <property type="match status" value="1"/>
</dbReference>
<sequence length="1082" mass="118371">MSANSPLDEYIVRALALGLGVDQIQADAGKKIERRQSLTQRLGLGTNEDKKEDSSNNDSDASSPQQQRTSQGKRQGKAAKIECVDVVGPDVFVGTSSGQLLHYSAGPVTVETDAAPKITLVRAVDVAARAGKRVEQVIALPAQNKLAVLCASTLTLYQLSDLAPLSQGFQPVRGVSCVALDERIPRSAGAEAAGLCVACLRTIQLYRLTAEDVRLELEFPLSSSVASLSHYGNFVCLADSETYKIIDVRKKRSDVDGDGAELPLLPTQQPFTDAETGRTVRPPRPRTLVVGPNEFMFLTTSGADMESDTLGVIVTALGEARRGTLQFSAYPKSVSYEDPFVVAVFASGRIEVHDTRRPDATLVQSFAFADASDHARPKRLCGAVAAFVASDSLVSETIDTDAADLAGLCELLSQGEIKSDVVEQDDALVSCGPGKPLSRQSPARMVAVASDSLYFVAREPPILRVIRLIADQRIEEAMAIVETAQQAESPARIPGAPKTAEAQYCIQLAAMTCLGSMLLDDALQYFRRGLIDPRALLHLFPDLVRYLGPLLVPFARIPMPRRLRSIFCDIVDADALIAKGMRQLLAADSSAEQAASLASALMANTLEVLERYLRFCRSAMRSEAALSDGLFAPDALPVIDTALARLYAVNARHDKLCALISDPASAMVSDLAAAYFLDSRHYYYLSLVYKAQGDVRRVLDTWHSIIDGEWPDPRFGGLSEYLQYVQLTDSQSTMLIEFVWLVDRDVDAALQLLTHLSDQTVELIDADQVFSSIESHSDRSMRVFIERLLSAKHPRATHYMTYLVTAYVRQICEYYSAESRVESLVQGYRRAQADNLALRFRSYLRTLGQSDEGAALRTRLLSILVERQTQYDVQAVFESLCTETASAASMYIERAVILVIMGKIDDALHVLVFEFGDYAEAEMLLAAPANPLSLARLCPQKALDLPHSVSRLLDIYLDIGKSHGDDEMSARLVTDLLRRFADKLDPAVLADIPDHWPVSIVEAFVCRHLQSLKADEQSSNIIRSLSQAKSFASKLGVMHAVCDKGPIMLDYSQTCSACNKLLGSSMFVFIADTSEIKHVSCL</sequence>
<name>A0A9W7XI25_9FUNG</name>
<dbReference type="GO" id="GO:0005737">
    <property type="term" value="C:cytoplasm"/>
    <property type="evidence" value="ECO:0007669"/>
    <property type="project" value="UniProtKB-SubCell"/>
</dbReference>
<dbReference type="AlphaFoldDB" id="A0A9W7XI25"/>
<dbReference type="InterPro" id="IPR001180">
    <property type="entry name" value="CNH_dom"/>
</dbReference>
<accession>A0A9W7XI25</accession>
<evidence type="ECO:0000256" key="3">
    <source>
        <dbReference type="ARBA" id="ARBA00022490"/>
    </source>
</evidence>
<evidence type="ECO:0000256" key="4">
    <source>
        <dbReference type="ARBA" id="ARBA00022927"/>
    </source>
</evidence>
<protein>
    <recommendedName>
        <fullName evidence="6">CNH domain-containing protein</fullName>
    </recommendedName>
</protein>
<evidence type="ECO:0000313" key="7">
    <source>
        <dbReference type="EMBL" id="KAJ1643259.1"/>
    </source>
</evidence>